<sequence>GDQKPFTTGCTAVVEVKIFGRSLGKDDVLLDICVAQRLLRDIMARYDHQNLDLLDEFQLPRRNTTVEVMAKAIHGHFVDGLQQHHQESRRAGREGLEHLSRIEVLIKESDVAFAGFAEQLTIE</sequence>
<evidence type="ECO:0000256" key="1">
    <source>
        <dbReference type="ARBA" id="ARBA00005126"/>
    </source>
</evidence>
<evidence type="ECO:0000313" key="5">
    <source>
        <dbReference type="EMBL" id="CAI4006316.1"/>
    </source>
</evidence>
<dbReference type="InterPro" id="IPR007115">
    <property type="entry name" value="6-PTP_synth/QueD"/>
</dbReference>
<protein>
    <recommendedName>
        <fullName evidence="3">6-pyruvoyltetrahydropterin synthase</fullName>
        <ecNumber evidence="3">4.2.3.12</ecNumber>
    </recommendedName>
</protein>
<evidence type="ECO:0000256" key="2">
    <source>
        <dbReference type="ARBA" id="ARBA00009164"/>
    </source>
</evidence>
<evidence type="ECO:0000256" key="3">
    <source>
        <dbReference type="ARBA" id="ARBA00013100"/>
    </source>
</evidence>
<dbReference type="Proteomes" id="UP001152797">
    <property type="component" value="Unassembled WGS sequence"/>
</dbReference>
<dbReference type="SUPFAM" id="SSF55620">
    <property type="entry name" value="Tetrahydrobiopterin biosynthesis enzymes-like"/>
    <property type="match status" value="1"/>
</dbReference>
<accession>A0A9P1DAT8</accession>
<gene>
    <name evidence="5" type="ORF">C1SCF055_LOCUS31962</name>
</gene>
<dbReference type="EC" id="4.2.3.12" evidence="3"/>
<name>A0A9P1DAT8_9DINO</name>
<dbReference type="GO" id="GO:0006729">
    <property type="term" value="P:tetrahydrobiopterin biosynthetic process"/>
    <property type="evidence" value="ECO:0007669"/>
    <property type="project" value="UniProtKB-KW"/>
</dbReference>
<dbReference type="GO" id="GO:0003874">
    <property type="term" value="F:6-pyruvoyltetrahydropterin synthase activity"/>
    <property type="evidence" value="ECO:0007669"/>
    <property type="project" value="UniProtKB-EC"/>
</dbReference>
<feature type="non-terminal residue" evidence="5">
    <location>
        <position position="123"/>
    </location>
</feature>
<proteinExistence type="inferred from homology"/>
<dbReference type="Gene3D" id="3.30.479.10">
    <property type="entry name" value="6-pyruvoyl tetrahydropterin synthase/QueD"/>
    <property type="match status" value="1"/>
</dbReference>
<keyword evidence="7" id="KW-1185">Reference proteome</keyword>
<dbReference type="EMBL" id="CAMXCT020003795">
    <property type="protein sequence ID" value="CAL1159691.1"/>
    <property type="molecule type" value="Genomic_DNA"/>
</dbReference>
<comment type="similarity">
    <text evidence="2">Belongs to the PTPS family.</text>
</comment>
<reference evidence="5" key="1">
    <citation type="submission" date="2022-10" db="EMBL/GenBank/DDBJ databases">
        <authorList>
            <person name="Chen Y."/>
            <person name="Dougan E. K."/>
            <person name="Chan C."/>
            <person name="Rhodes N."/>
            <person name="Thang M."/>
        </authorList>
    </citation>
    <scope>NUCLEOTIDE SEQUENCE</scope>
</reference>
<keyword evidence="4" id="KW-0783">Tetrahydrobiopterin biosynthesis</keyword>
<dbReference type="EMBL" id="CAMXCT030003795">
    <property type="protein sequence ID" value="CAL4793628.1"/>
    <property type="molecule type" value="Genomic_DNA"/>
</dbReference>
<dbReference type="EMBL" id="CAMXCT010003795">
    <property type="protein sequence ID" value="CAI4006316.1"/>
    <property type="molecule type" value="Genomic_DNA"/>
</dbReference>
<comment type="pathway">
    <text evidence="1">Cofactor biosynthesis; tetrahydrobiopterin biosynthesis; tetrahydrobiopterin from 7,8-dihydroneopterin triphosphate: step 1/3.</text>
</comment>
<evidence type="ECO:0000256" key="4">
    <source>
        <dbReference type="ARBA" id="ARBA00023007"/>
    </source>
</evidence>
<organism evidence="5">
    <name type="scientific">Cladocopium goreaui</name>
    <dbReference type="NCBI Taxonomy" id="2562237"/>
    <lineage>
        <taxon>Eukaryota</taxon>
        <taxon>Sar</taxon>
        <taxon>Alveolata</taxon>
        <taxon>Dinophyceae</taxon>
        <taxon>Suessiales</taxon>
        <taxon>Symbiodiniaceae</taxon>
        <taxon>Cladocopium</taxon>
    </lineage>
</organism>
<evidence type="ECO:0000313" key="7">
    <source>
        <dbReference type="Proteomes" id="UP001152797"/>
    </source>
</evidence>
<dbReference type="Pfam" id="PF01242">
    <property type="entry name" value="PTPS"/>
    <property type="match status" value="1"/>
</dbReference>
<comment type="caution">
    <text evidence="5">The sequence shown here is derived from an EMBL/GenBank/DDBJ whole genome shotgun (WGS) entry which is preliminary data.</text>
</comment>
<dbReference type="InterPro" id="IPR038418">
    <property type="entry name" value="6-PTP_synth/QueD_sf"/>
</dbReference>
<reference evidence="6 7" key="2">
    <citation type="submission" date="2024-05" db="EMBL/GenBank/DDBJ databases">
        <authorList>
            <person name="Chen Y."/>
            <person name="Shah S."/>
            <person name="Dougan E. K."/>
            <person name="Thang M."/>
            <person name="Chan C."/>
        </authorList>
    </citation>
    <scope>NUCLEOTIDE SEQUENCE [LARGE SCALE GENOMIC DNA]</scope>
</reference>
<dbReference type="AlphaFoldDB" id="A0A9P1DAT8"/>
<evidence type="ECO:0000313" key="6">
    <source>
        <dbReference type="EMBL" id="CAL4793628.1"/>
    </source>
</evidence>